<dbReference type="AlphaFoldDB" id="A0A6A4VGY4"/>
<comment type="caution">
    <text evidence="1">The sequence shown here is derived from an EMBL/GenBank/DDBJ whole genome shotgun (WGS) entry which is preliminary data.</text>
</comment>
<dbReference type="Proteomes" id="UP000440578">
    <property type="component" value="Unassembled WGS sequence"/>
</dbReference>
<sequence>MCAVSVTSSRSLGRQDGETGVATMYLLLNQAPMGGTCTVTPPEGRVVNLRAHGVVAAEDSAQAANDTSADVALANLPTPGRALTEDWYVECIDFKDPDKDKIGKYVFFIKHPIEGYIIIMKFGKDRKGKFVFPYGDWELWMTISDNYDASRDIFIDHITTSLPTKGEYATWELKKDVPRAMGEGDQPRLSQLLQARTSLADIELPDDPTEATTTPAYDYYDESVETETMDPEELLEIQAEQERKRLEALDNKALVRGVGRCIEHWTRTRPVRTILNSPGCMYNSVY</sequence>
<dbReference type="EMBL" id="VIIS01001815">
    <property type="protein sequence ID" value="KAF0292399.1"/>
    <property type="molecule type" value="Genomic_DNA"/>
</dbReference>
<accession>A0A6A4VGY4</accession>
<proteinExistence type="predicted"/>
<evidence type="ECO:0000313" key="2">
    <source>
        <dbReference type="Proteomes" id="UP000440578"/>
    </source>
</evidence>
<name>A0A6A4VGY4_AMPAM</name>
<gene>
    <name evidence="1" type="ORF">FJT64_009597</name>
</gene>
<evidence type="ECO:0000313" key="1">
    <source>
        <dbReference type="EMBL" id="KAF0292399.1"/>
    </source>
</evidence>
<reference evidence="1 2" key="1">
    <citation type="submission" date="2019-07" db="EMBL/GenBank/DDBJ databases">
        <title>Draft genome assembly of a fouling barnacle, Amphibalanus amphitrite (Darwin, 1854): The first reference genome for Thecostraca.</title>
        <authorList>
            <person name="Kim W."/>
        </authorList>
    </citation>
    <scope>NUCLEOTIDE SEQUENCE [LARGE SCALE GENOMIC DNA]</scope>
    <source>
        <strain evidence="1">SNU_AA5</strain>
        <tissue evidence="1">Soma without cirri and trophi</tissue>
    </source>
</reference>
<keyword evidence="2" id="KW-1185">Reference proteome</keyword>
<dbReference type="OrthoDB" id="6366166at2759"/>
<protein>
    <submittedName>
        <fullName evidence="1">Uncharacterized protein</fullName>
    </submittedName>
</protein>
<organism evidence="1 2">
    <name type="scientific">Amphibalanus amphitrite</name>
    <name type="common">Striped barnacle</name>
    <name type="synonym">Balanus amphitrite</name>
    <dbReference type="NCBI Taxonomy" id="1232801"/>
    <lineage>
        <taxon>Eukaryota</taxon>
        <taxon>Metazoa</taxon>
        <taxon>Ecdysozoa</taxon>
        <taxon>Arthropoda</taxon>
        <taxon>Crustacea</taxon>
        <taxon>Multicrustacea</taxon>
        <taxon>Cirripedia</taxon>
        <taxon>Thoracica</taxon>
        <taxon>Thoracicalcarea</taxon>
        <taxon>Balanomorpha</taxon>
        <taxon>Balanoidea</taxon>
        <taxon>Balanidae</taxon>
        <taxon>Amphibalaninae</taxon>
        <taxon>Amphibalanus</taxon>
    </lineage>
</organism>